<reference evidence="15 16" key="1">
    <citation type="submission" date="2023-08" db="EMBL/GenBank/DDBJ databases">
        <title>Genome sequence of Thermaerobacter compostii strain Ins1, a spore-forming filamentous bacterium isolated from a deep geothermal reservoir.</title>
        <authorList>
            <person name="Bregnard D."/>
            <person name="Gonzalez D."/>
            <person name="Junier P."/>
        </authorList>
    </citation>
    <scope>NUCLEOTIDE SEQUENCE [LARGE SCALE GENOMIC DNA]</scope>
    <source>
        <strain evidence="15 16">Ins1</strain>
    </source>
</reference>
<evidence type="ECO:0000256" key="12">
    <source>
        <dbReference type="SAM" id="MobiDB-lite"/>
    </source>
</evidence>
<dbReference type="PROSITE" id="PS51198">
    <property type="entry name" value="UVRD_HELICASE_ATP_BIND"/>
    <property type="match status" value="1"/>
</dbReference>
<evidence type="ECO:0000259" key="14">
    <source>
        <dbReference type="PROSITE" id="PS51217"/>
    </source>
</evidence>
<dbReference type="Gene3D" id="3.40.50.300">
    <property type="entry name" value="P-loop containing nucleotide triphosphate hydrolases"/>
    <property type="match status" value="2"/>
</dbReference>
<organism evidence="15 16">
    <name type="scientific">Thermaerobacter composti</name>
    <dbReference type="NCBI Taxonomy" id="554949"/>
    <lineage>
        <taxon>Bacteria</taxon>
        <taxon>Bacillati</taxon>
        <taxon>Bacillota</taxon>
        <taxon>Clostridia</taxon>
        <taxon>Eubacteriales</taxon>
        <taxon>Clostridiales Family XVII. Incertae Sedis</taxon>
        <taxon>Thermaerobacter</taxon>
    </lineage>
</organism>
<evidence type="ECO:0000259" key="13">
    <source>
        <dbReference type="PROSITE" id="PS51198"/>
    </source>
</evidence>
<dbReference type="InterPro" id="IPR013986">
    <property type="entry name" value="DExx_box_DNA_helicase_dom_sf"/>
</dbReference>
<feature type="binding site" evidence="10">
    <location>
        <begin position="27"/>
        <end position="34"/>
    </location>
    <ligand>
        <name>ATP</name>
        <dbReference type="ChEBI" id="CHEBI:30616"/>
    </ligand>
</feature>
<gene>
    <name evidence="15" type="primary">pcrA</name>
    <name evidence="15" type="ORF">Q5761_01260</name>
</gene>
<dbReference type="InterPro" id="IPR027417">
    <property type="entry name" value="P-loop_NTPase"/>
</dbReference>
<dbReference type="InterPro" id="IPR014016">
    <property type="entry name" value="UvrD-like_ATP-bd"/>
</dbReference>
<comment type="catalytic activity">
    <reaction evidence="9 11">
        <text>ATP + H2O = ADP + phosphate + H(+)</text>
        <dbReference type="Rhea" id="RHEA:13065"/>
        <dbReference type="ChEBI" id="CHEBI:15377"/>
        <dbReference type="ChEBI" id="CHEBI:15378"/>
        <dbReference type="ChEBI" id="CHEBI:30616"/>
        <dbReference type="ChEBI" id="CHEBI:43474"/>
        <dbReference type="ChEBI" id="CHEBI:456216"/>
        <dbReference type="EC" id="5.6.2.4"/>
    </reaction>
</comment>
<keyword evidence="2 10" id="KW-0547">Nucleotide-binding</keyword>
<evidence type="ECO:0000256" key="1">
    <source>
        <dbReference type="ARBA" id="ARBA00009922"/>
    </source>
</evidence>
<keyword evidence="3 10" id="KW-0378">Hydrolase</keyword>
<evidence type="ECO:0000256" key="10">
    <source>
        <dbReference type="PROSITE-ProRule" id="PRU00560"/>
    </source>
</evidence>
<dbReference type="PROSITE" id="PS51217">
    <property type="entry name" value="UVRD_HELICASE_CTER"/>
    <property type="match status" value="1"/>
</dbReference>
<dbReference type="Proteomes" id="UP001304683">
    <property type="component" value="Chromosome"/>
</dbReference>
<feature type="compositionally biased region" description="Gly residues" evidence="12">
    <location>
        <begin position="656"/>
        <end position="672"/>
    </location>
</feature>
<keyword evidence="4 10" id="KW-0347">Helicase</keyword>
<dbReference type="Gene3D" id="1.10.10.160">
    <property type="match status" value="1"/>
</dbReference>
<dbReference type="CDD" id="cd17932">
    <property type="entry name" value="DEXQc_UvrD"/>
    <property type="match status" value="1"/>
</dbReference>
<dbReference type="Pfam" id="PF21196">
    <property type="entry name" value="PcrA_UvrD_tudor"/>
    <property type="match status" value="1"/>
</dbReference>
<evidence type="ECO:0000256" key="7">
    <source>
        <dbReference type="ARBA" id="ARBA00023235"/>
    </source>
</evidence>
<dbReference type="EMBL" id="CP132508">
    <property type="protein sequence ID" value="WPD19330.1"/>
    <property type="molecule type" value="Genomic_DNA"/>
</dbReference>
<comment type="similarity">
    <text evidence="1 11">Belongs to the helicase family. UvrD subfamily.</text>
</comment>
<dbReference type="SUPFAM" id="SSF52540">
    <property type="entry name" value="P-loop containing nucleoside triphosphate hydrolases"/>
    <property type="match status" value="1"/>
</dbReference>
<name>A0ABZ0QPC1_9FIRM</name>
<keyword evidence="6 11" id="KW-0238">DNA-binding</keyword>
<evidence type="ECO:0000256" key="5">
    <source>
        <dbReference type="ARBA" id="ARBA00022840"/>
    </source>
</evidence>
<dbReference type="GO" id="GO:0016787">
    <property type="term" value="F:hydrolase activity"/>
    <property type="evidence" value="ECO:0007669"/>
    <property type="project" value="UniProtKB-KW"/>
</dbReference>
<evidence type="ECO:0000313" key="16">
    <source>
        <dbReference type="Proteomes" id="UP001304683"/>
    </source>
</evidence>
<dbReference type="InterPro" id="IPR014017">
    <property type="entry name" value="DNA_helicase_UvrD-like_C"/>
</dbReference>
<protein>
    <recommendedName>
        <fullName evidence="11">ATP-dependent DNA helicase</fullName>
        <ecNumber evidence="11">5.6.2.4</ecNumber>
    </recommendedName>
</protein>
<keyword evidence="7" id="KW-0413">Isomerase</keyword>
<dbReference type="Pfam" id="PF13361">
    <property type="entry name" value="UvrD_C"/>
    <property type="match status" value="1"/>
</dbReference>
<evidence type="ECO:0000256" key="6">
    <source>
        <dbReference type="ARBA" id="ARBA00023125"/>
    </source>
</evidence>
<dbReference type="PANTHER" id="PTHR11070">
    <property type="entry name" value="UVRD / RECB / PCRA DNA HELICASE FAMILY MEMBER"/>
    <property type="match status" value="1"/>
</dbReference>
<sequence>MADLLADLNPAQREAVTHPGGPVLVLAGAGSGKTRVLTRRVAYLLQQGVAPHQILAITFTNKAAREMRERVEQLVGAQARDMWIGTFHASCVRILRRDGHRVGYDRNFVILDEDDRRTVLREVLKERNLSETRYPPNAVGAMISAAKNQLLGPEAFAARHRDFYRQQVAAVYAAYQERLQKNGAMDFDDLLMQTVRLFEEAPDVLASYQRRFVHILVDEYQDTNHAQYRLLRLLAAGHRNLFVVGDPDQSVYRWRGADITNILRFEEDYPDARVVRLELNYRSTASILAAAQAVIEHNTQRKEKQLRSVHGEGARVVVFGAADEHDEAWFVAREMERLHDEGYEYGDMAVLYRTHAQSRVVEETLLRRGIPYRIVGGLKFYERKEVKDILAYLRLAVNPDDRISLRRVINVPRRGIGEATLARLEAHLDRAGVGLLDALAQAEAIPGITRPQAAALAAFGEVIADLAALAQQRPAYDVIAFALDRTGYREMLEQERTPDARTRLENLEELLSVARDFERQRGPGDAPLVDFLAEVALVSDVDQLEEGARAVSLMTLHSAKGLEFDVVFITGMEEGVFPHSRSLDDPQELEEERRLCYVGMTRARQRLYLCFTRQRTLFGATRRQVPSRFLEEADARYLEWQGLLPGADEPAADGGEAAGAPGGAGWPGGGARWGATGRFDRVGGAYGRDRHRGGPSVGAARNGRTRTAPDWGGREPGRTAGGTADGDGARRAEAALAGGEGFRPGERVVHPRFGEGTIVMRRGEGEDAEVTIAFPDAGLKTFIVRYANLRRA</sequence>
<evidence type="ECO:0000256" key="9">
    <source>
        <dbReference type="ARBA" id="ARBA00048988"/>
    </source>
</evidence>
<evidence type="ECO:0000256" key="3">
    <source>
        <dbReference type="ARBA" id="ARBA00022801"/>
    </source>
</evidence>
<dbReference type="PANTHER" id="PTHR11070:SF2">
    <property type="entry name" value="ATP-DEPENDENT DNA HELICASE SRS2"/>
    <property type="match status" value="1"/>
</dbReference>
<evidence type="ECO:0000256" key="8">
    <source>
        <dbReference type="ARBA" id="ARBA00034617"/>
    </source>
</evidence>
<dbReference type="CDD" id="cd18807">
    <property type="entry name" value="SF1_C_UvrD"/>
    <property type="match status" value="1"/>
</dbReference>
<dbReference type="InterPro" id="IPR000212">
    <property type="entry name" value="DNA_helicase_UvrD/REP"/>
</dbReference>
<keyword evidence="5 10" id="KW-0067">ATP-binding</keyword>
<comment type="catalytic activity">
    <reaction evidence="8">
        <text>Couples ATP hydrolysis with the unwinding of duplex DNA by translocating in the 3'-5' direction.</text>
        <dbReference type="EC" id="5.6.2.4"/>
    </reaction>
</comment>
<keyword evidence="16" id="KW-1185">Reference proteome</keyword>
<feature type="region of interest" description="Disordered" evidence="12">
    <location>
        <begin position="647"/>
        <end position="729"/>
    </location>
</feature>
<evidence type="ECO:0000313" key="15">
    <source>
        <dbReference type="EMBL" id="WPD19330.1"/>
    </source>
</evidence>
<proteinExistence type="inferred from homology"/>
<evidence type="ECO:0000256" key="2">
    <source>
        <dbReference type="ARBA" id="ARBA00022741"/>
    </source>
</evidence>
<dbReference type="NCBIfam" id="TIGR01073">
    <property type="entry name" value="pcrA"/>
    <property type="match status" value="1"/>
</dbReference>
<feature type="domain" description="UvrD-like helicase C-terminal" evidence="14">
    <location>
        <begin position="285"/>
        <end position="561"/>
    </location>
</feature>
<dbReference type="Pfam" id="PF00580">
    <property type="entry name" value="UvrD-helicase"/>
    <property type="match status" value="1"/>
</dbReference>
<dbReference type="Gene3D" id="1.10.486.10">
    <property type="entry name" value="PCRA, domain 4"/>
    <property type="match status" value="1"/>
</dbReference>
<dbReference type="GO" id="GO:0003678">
    <property type="term" value="F:DNA helicase activity"/>
    <property type="evidence" value="ECO:0007669"/>
    <property type="project" value="UniProtKB-EC"/>
</dbReference>
<evidence type="ECO:0000256" key="4">
    <source>
        <dbReference type="ARBA" id="ARBA00022806"/>
    </source>
</evidence>
<dbReference type="RefSeq" id="WP_318750876.1">
    <property type="nucleotide sequence ID" value="NZ_CP132508.1"/>
</dbReference>
<dbReference type="EC" id="5.6.2.4" evidence="11"/>
<accession>A0ABZ0QPC1</accession>
<evidence type="ECO:0000256" key="11">
    <source>
        <dbReference type="RuleBase" id="RU364053"/>
    </source>
</evidence>
<dbReference type="InterPro" id="IPR005751">
    <property type="entry name" value="ATP-dep_DNA_helicase_PcrA"/>
</dbReference>
<feature type="domain" description="UvrD-like helicase ATP-binding" evidence="13">
    <location>
        <begin position="6"/>
        <end position="284"/>
    </location>
</feature>